<feature type="transmembrane region" description="Helical" evidence="5">
    <location>
        <begin position="108"/>
        <end position="133"/>
    </location>
</feature>
<keyword evidence="2 5" id="KW-0812">Transmembrane</keyword>
<dbReference type="KEGG" id="hhsr:HSR6_1907"/>
<evidence type="ECO:0000313" key="7">
    <source>
        <dbReference type="Proteomes" id="UP000186165"/>
    </source>
</evidence>
<dbReference type="GO" id="GO:0043190">
    <property type="term" value="C:ATP-binding cassette (ABC) transporter complex"/>
    <property type="evidence" value="ECO:0007669"/>
    <property type="project" value="TreeGrafter"/>
</dbReference>
<dbReference type="CDD" id="cd16914">
    <property type="entry name" value="EcfT"/>
    <property type="match status" value="1"/>
</dbReference>
<dbReference type="OrthoDB" id="147966at2157"/>
<accession>A0A1J1AEW6</accession>
<dbReference type="GeneID" id="30418441"/>
<evidence type="ECO:0000256" key="3">
    <source>
        <dbReference type="ARBA" id="ARBA00022989"/>
    </source>
</evidence>
<keyword evidence="3 5" id="KW-1133">Transmembrane helix</keyword>
<name>A0A1J1AEW6_9EURY</name>
<dbReference type="PANTHER" id="PTHR43723">
    <property type="entry name" value="COBALT TRANSPORT PROTEIN CBIQ"/>
    <property type="match status" value="1"/>
</dbReference>
<sequence>MHTTLEGVQQSATPAIRGPLQVYVVVFALGLTLAAPTRLGQAVAGLCFLGLTIDAVGVGPLRWLGVPVFFLAPGLAVVLVTAPGAVLYELGPLTVTDTGLQTALDTTVRSLATLSILAYLIASTPVSTVVLTLRKAGLPNVLVELFLYVYRAIATVMAEAERMHTAATARVGFGNRRATLRTMKLLASALFVRTIDRVEALDESLRARCYDGEPPAQAHVESEGYGYALGVLVLLVGVHLL</sequence>
<evidence type="ECO:0000256" key="5">
    <source>
        <dbReference type="SAM" id="Phobius"/>
    </source>
</evidence>
<dbReference type="Pfam" id="PF02361">
    <property type="entry name" value="CbiQ"/>
    <property type="match status" value="1"/>
</dbReference>
<gene>
    <name evidence="6" type="primary">cbiQ</name>
    <name evidence="6" type="ORF">HSR6_1907</name>
</gene>
<feature type="transmembrane region" description="Helical" evidence="5">
    <location>
        <begin position="20"/>
        <end position="36"/>
    </location>
</feature>
<dbReference type="AlphaFoldDB" id="A0A1J1AEW6"/>
<dbReference type="InterPro" id="IPR052770">
    <property type="entry name" value="Cobalt_transport_CbiQ"/>
</dbReference>
<organism evidence="6 7">
    <name type="scientific">Halodesulfurarchaeum formicicum</name>
    <dbReference type="NCBI Taxonomy" id="1873524"/>
    <lineage>
        <taxon>Archaea</taxon>
        <taxon>Methanobacteriati</taxon>
        <taxon>Methanobacteriota</taxon>
        <taxon>Stenosarchaea group</taxon>
        <taxon>Halobacteria</taxon>
        <taxon>Halobacteriales</taxon>
        <taxon>Halobacteriaceae</taxon>
        <taxon>Halodesulfurarchaeum</taxon>
    </lineage>
</organism>
<keyword evidence="4 5" id="KW-0472">Membrane</keyword>
<comment type="subcellular location">
    <subcellularLocation>
        <location evidence="1">Membrane</location>
        <topology evidence="1">Multi-pass membrane protein</topology>
    </subcellularLocation>
</comment>
<dbReference type="InterPro" id="IPR003339">
    <property type="entry name" value="ABC/ECF_trnsptr_transmembrane"/>
</dbReference>
<evidence type="ECO:0000256" key="4">
    <source>
        <dbReference type="ARBA" id="ARBA00023136"/>
    </source>
</evidence>
<evidence type="ECO:0000313" key="6">
    <source>
        <dbReference type="EMBL" id="APE96339.1"/>
    </source>
</evidence>
<dbReference type="EMBL" id="CP016804">
    <property type="protein sequence ID" value="APE96339.1"/>
    <property type="molecule type" value="Genomic_DNA"/>
</dbReference>
<evidence type="ECO:0000256" key="1">
    <source>
        <dbReference type="ARBA" id="ARBA00004141"/>
    </source>
</evidence>
<dbReference type="Proteomes" id="UP000186165">
    <property type="component" value="Chromosome"/>
</dbReference>
<keyword evidence="7" id="KW-1185">Reference proteome</keyword>
<protein>
    <submittedName>
        <fullName evidence="6">Cobalt ECF transporter T component CbiQ</fullName>
    </submittedName>
</protein>
<feature type="transmembrane region" description="Helical" evidence="5">
    <location>
        <begin position="68"/>
        <end position="88"/>
    </location>
</feature>
<dbReference type="GO" id="GO:0006824">
    <property type="term" value="P:cobalt ion transport"/>
    <property type="evidence" value="ECO:0007669"/>
    <property type="project" value="TreeGrafter"/>
</dbReference>
<feature type="transmembrane region" description="Helical" evidence="5">
    <location>
        <begin position="42"/>
        <end position="61"/>
    </location>
</feature>
<reference evidence="7" key="1">
    <citation type="submission" date="2016-08" db="EMBL/GenBank/DDBJ databases">
        <title>Discovery of first anaerobic lithoheterotrophic haloarchae widely represented in hypersaline habitats.</title>
        <authorList>
            <person name="Sorokin D.Y."/>
            <person name="Kublanov I.V."/>
            <person name="Roman P."/>
            <person name="Sinninghe Damste J.S."/>
            <person name="Golyshin P.N."/>
            <person name="Rojo D."/>
            <person name="Ciordia S."/>
            <person name="Mena Md.C."/>
            <person name="Ferrer M."/>
            <person name="Smedile F."/>
            <person name="Messina E."/>
            <person name="La Cono V."/>
            <person name="Yakimov M.M."/>
        </authorList>
    </citation>
    <scope>NUCLEOTIDE SEQUENCE [LARGE SCALE GENOMIC DNA]</scope>
    <source>
        <strain evidence="7">HSR6</strain>
    </source>
</reference>
<dbReference type="PANTHER" id="PTHR43723:SF1">
    <property type="entry name" value="COBALT TRANSPORT PROTEIN CBIQ"/>
    <property type="match status" value="1"/>
</dbReference>
<proteinExistence type="predicted"/>
<evidence type="ECO:0000256" key="2">
    <source>
        <dbReference type="ARBA" id="ARBA00022692"/>
    </source>
</evidence>
<dbReference type="RefSeq" id="WP_071933469.1">
    <property type="nucleotide sequence ID" value="NZ_CP016804.1"/>
</dbReference>